<dbReference type="InterPro" id="IPR001611">
    <property type="entry name" value="Leu-rich_rpt"/>
</dbReference>
<proteinExistence type="predicted"/>
<dbReference type="PROSITE" id="PS51450">
    <property type="entry name" value="LRR"/>
    <property type="match status" value="1"/>
</dbReference>
<evidence type="ECO:0000313" key="2">
    <source>
        <dbReference type="Proteomes" id="UP001165122"/>
    </source>
</evidence>
<accession>A0A9W7L0C9</accession>
<dbReference type="Proteomes" id="UP001165122">
    <property type="component" value="Unassembled WGS sequence"/>
</dbReference>
<dbReference type="SUPFAM" id="SSF52058">
    <property type="entry name" value="L domain-like"/>
    <property type="match status" value="1"/>
</dbReference>
<dbReference type="EMBL" id="BRXW01000339">
    <property type="protein sequence ID" value="GMI18617.1"/>
    <property type="molecule type" value="Genomic_DNA"/>
</dbReference>
<sequence>MIPHLKVLKNLRTLDLRKTRKSDSELISDLGELKGLRELRELNVSYNKLITSLPVLNNLKRLEGSLTGIRSLRGLEGVEEINLKGCRVADDEILRVVDFNSFRVENNIETPGTGAVKTGEKCEWKKVDLSFNSQVTTETIVKLISKNVDVKLEENENVVYERVRGKKGVSVKEEGGVVPRGWRGRMEGVAGVVIEQS</sequence>
<comment type="caution">
    <text evidence="1">The sequence shown here is derived from an EMBL/GenBank/DDBJ whole genome shotgun (WGS) entry which is preliminary data.</text>
</comment>
<name>A0A9W7L0C9_9STRA</name>
<keyword evidence="2" id="KW-1185">Reference proteome</keyword>
<protein>
    <submittedName>
        <fullName evidence="1">Uncharacterized protein</fullName>
    </submittedName>
</protein>
<reference evidence="2" key="1">
    <citation type="journal article" date="2023" name="Commun. Biol.">
        <title>Genome analysis of Parmales, the sister group of diatoms, reveals the evolutionary specialization of diatoms from phago-mixotrophs to photoautotrophs.</title>
        <authorList>
            <person name="Ban H."/>
            <person name="Sato S."/>
            <person name="Yoshikawa S."/>
            <person name="Yamada K."/>
            <person name="Nakamura Y."/>
            <person name="Ichinomiya M."/>
            <person name="Sato N."/>
            <person name="Blanc-Mathieu R."/>
            <person name="Endo H."/>
            <person name="Kuwata A."/>
            <person name="Ogata H."/>
        </authorList>
    </citation>
    <scope>NUCLEOTIDE SEQUENCE [LARGE SCALE GENOMIC DNA]</scope>
    <source>
        <strain evidence="2">NIES 3700</strain>
    </source>
</reference>
<evidence type="ECO:0000313" key="1">
    <source>
        <dbReference type="EMBL" id="GMI18617.1"/>
    </source>
</evidence>
<dbReference type="AlphaFoldDB" id="A0A9W7L0C9"/>
<gene>
    <name evidence="1" type="ORF">TrLO_g13445</name>
</gene>
<dbReference type="InterPro" id="IPR032675">
    <property type="entry name" value="LRR_dom_sf"/>
</dbReference>
<dbReference type="Gene3D" id="3.80.10.10">
    <property type="entry name" value="Ribonuclease Inhibitor"/>
    <property type="match status" value="1"/>
</dbReference>
<organism evidence="1 2">
    <name type="scientific">Triparma laevis f. longispina</name>
    <dbReference type="NCBI Taxonomy" id="1714387"/>
    <lineage>
        <taxon>Eukaryota</taxon>
        <taxon>Sar</taxon>
        <taxon>Stramenopiles</taxon>
        <taxon>Ochrophyta</taxon>
        <taxon>Bolidophyceae</taxon>
        <taxon>Parmales</taxon>
        <taxon>Triparmaceae</taxon>
        <taxon>Triparma</taxon>
    </lineage>
</organism>